<protein>
    <recommendedName>
        <fullName evidence="3">Autotransporter domain-containing protein</fullName>
    </recommendedName>
</protein>
<dbReference type="InterPro" id="IPR035986">
    <property type="entry name" value="PKD_dom_sf"/>
</dbReference>
<dbReference type="InterPro" id="IPR036709">
    <property type="entry name" value="Autotransporte_beta_dom_sf"/>
</dbReference>
<dbReference type="InterPro" id="IPR029865">
    <property type="entry name" value="KIAA0319-like"/>
</dbReference>
<evidence type="ECO:0000256" key="2">
    <source>
        <dbReference type="SAM" id="SignalP"/>
    </source>
</evidence>
<dbReference type="PANTHER" id="PTHR46182">
    <property type="entry name" value="FI19480P1"/>
    <property type="match status" value="1"/>
</dbReference>
<feature type="chain" id="PRO_5012006244" description="Autotransporter domain-containing protein" evidence="2">
    <location>
        <begin position="26"/>
        <end position="1439"/>
    </location>
</feature>
<feature type="compositionally biased region" description="Polar residues" evidence="1">
    <location>
        <begin position="173"/>
        <end position="191"/>
    </location>
</feature>
<evidence type="ECO:0000259" key="3">
    <source>
        <dbReference type="PROSITE" id="PS51208"/>
    </source>
</evidence>
<dbReference type="STRING" id="287098.SAMN05421665_1759"/>
<name>A0A1R3X228_9RHOB</name>
<dbReference type="GO" id="GO:0031410">
    <property type="term" value="C:cytoplasmic vesicle"/>
    <property type="evidence" value="ECO:0007669"/>
    <property type="project" value="TreeGrafter"/>
</dbReference>
<feature type="domain" description="Autotransporter" evidence="3">
    <location>
        <begin position="1193"/>
        <end position="1439"/>
    </location>
</feature>
<dbReference type="GO" id="GO:0016020">
    <property type="term" value="C:membrane"/>
    <property type="evidence" value="ECO:0007669"/>
    <property type="project" value="TreeGrafter"/>
</dbReference>
<keyword evidence="2" id="KW-0732">Signal</keyword>
<proteinExistence type="predicted"/>
<dbReference type="PANTHER" id="PTHR46182:SF2">
    <property type="entry name" value="FI19480P1"/>
    <property type="match status" value="1"/>
</dbReference>
<feature type="signal peptide" evidence="2">
    <location>
        <begin position="1"/>
        <end position="25"/>
    </location>
</feature>
<dbReference type="SMART" id="SM00869">
    <property type="entry name" value="Autotransporter"/>
    <property type="match status" value="1"/>
</dbReference>
<dbReference type="InterPro" id="IPR044048">
    <property type="entry name" value="Big_12"/>
</dbReference>
<dbReference type="Proteomes" id="UP000186997">
    <property type="component" value="Unassembled WGS sequence"/>
</dbReference>
<dbReference type="EMBL" id="FTPR01000001">
    <property type="protein sequence ID" value="SIT83955.1"/>
    <property type="molecule type" value="Genomic_DNA"/>
</dbReference>
<dbReference type="InterPro" id="IPR013783">
    <property type="entry name" value="Ig-like_fold"/>
</dbReference>
<reference evidence="5" key="1">
    <citation type="submission" date="2017-01" db="EMBL/GenBank/DDBJ databases">
        <authorList>
            <person name="Varghese N."/>
            <person name="Submissions S."/>
        </authorList>
    </citation>
    <scope>NUCLEOTIDE SEQUENCE [LARGE SCALE GENOMIC DNA]</scope>
    <source>
        <strain evidence="5">DSM 29591</strain>
    </source>
</reference>
<dbReference type="Gene3D" id="2.60.40.10">
    <property type="entry name" value="Immunoglobulins"/>
    <property type="match status" value="8"/>
</dbReference>
<organism evidence="4 5">
    <name type="scientific">Yoonia rosea</name>
    <dbReference type="NCBI Taxonomy" id="287098"/>
    <lineage>
        <taxon>Bacteria</taxon>
        <taxon>Pseudomonadati</taxon>
        <taxon>Pseudomonadota</taxon>
        <taxon>Alphaproteobacteria</taxon>
        <taxon>Rhodobacterales</taxon>
        <taxon>Paracoccaceae</taxon>
        <taxon>Yoonia</taxon>
    </lineage>
</organism>
<dbReference type="SMART" id="SM00089">
    <property type="entry name" value="PKD"/>
    <property type="match status" value="4"/>
</dbReference>
<gene>
    <name evidence="4" type="ORF">SAMN05421665_1759</name>
</gene>
<sequence>MRKLLRALGATILIAGASAPASVNAFGGSSFDGPAFKPVGVTGGSTVCAFNPYNDPSFGEAEISFLSSASGNTSVGGTWWSSANNTTTFNPVTVTDLETDCPFSNVVILSQVGADAASYTAEDLYELEWSATFDGDGQSYTYRVAFEGVTNTIVVNTRTLNTAPNVAPTANAGSNQSVQSGTQVTLDGSGSTDSDGAIVSYAWTRTGGTGLGANAVLNDPAAVSPTFTDSSVTSNDTSVTHVFSLVVTDDDGDSSVADTVTVTITPPPNAAPTVTASAVATSVPSGTQVQLLGSGNDTDGTVASYAWTRIGGTGAGANAVLSDDAAQNPTFTDNSLTTSDASVTHIFSVVATDDDGAQSVADTVTITITAPTNTTPTAVAGATPTTAAADQLVTLNSTGSSANDTGQTLTYNWSQTAGTTVALSSESAASPTFNAPTLVPGAPAEVLTFSLVVNDGLEDSAAATVDITVNPPANVDPTANAGTDQTVASAASVTLDGTASDSNNAGQTLTFEWSQTSGPSVTLSSTTAAQPTFTAPTVEIGATNATLVFSLIVNDGVASSVADTVVVTVEAPANTAPTADAGPDQSVTAAASVTLDGSASDANDVGQTLTYSWMQMSGGTVVLTGADTVMPTFTAPTLPIGAADMPLTFQLWVFDGFDLSVADTVVITVQAPGNTAPVANAGEDQIVPANNTVSLDGTASTPNDANQSLTYTWTQTDGPPVTLSSPSTPSPLFTSPNLEIGDSNVVLTFSLTVDDGFDTSAADTVTVTVTAPPNTIPTANAGVDQSVADGSLVTLDGSASTANDAGQALSYTWSQTGGPTVSFDATVAQPSFTAPTLNIGDSNAVLTFSLTVNDGFDASVADTVVVFVTAPGDVTAPVITPPADITAEAGPLGTASVTFAATVTDNFDPVVVPVFRLGGDAITSPYDFAVGANTVLVDATDAAGNIATQQSFVVTITAATAPDVPLITTAVINANRSLTIGGTAELDATVTITFPDNSTQTVTATGGAYSVTSAADMAGGTVTVTATDAIGNTSSAATVDLFPDYDGPTVTISGAPSSIIDATPFMITLTFSEAVTGFVQGDLTVTGADITSFAGSAAVYTAQITPLGTEVVTIGVAAGVAEDDFGNLNEASAVASIGLGAMTATEEMITQVARQRTTQLVRAQPKLSAFLLGDSLGRFNVNATQGAGNFELGTSPDRPVWLSAQGQWTKQDNIESTYANLSLGTHYRVGENLLIGGMAQFDTMTSDNGPMAFDSNGWLAGPYAVARLPDQKLVFSGAYLVGQSDNTLSPLGTYEDTFTSDRSLLTLDVAGEVAFERFMLVPMLDLAYVTDENEAYVDGDGFDVRAMTVTTTEATLGLDFVVPVAVSNGALDLLGGFAARTSVFDDGLTRTESNQGQVALGARYEFGAANQLSLRMQYDGIGDDDYESFGASARVEFSF</sequence>
<accession>A0A1R3X228</accession>
<keyword evidence="5" id="KW-1185">Reference proteome</keyword>
<feature type="region of interest" description="Disordered" evidence="1">
    <location>
        <begin position="169"/>
        <end position="191"/>
    </location>
</feature>
<dbReference type="InterPro" id="IPR005546">
    <property type="entry name" value="Autotransporte_beta"/>
</dbReference>
<dbReference type="InterPro" id="IPR022409">
    <property type="entry name" value="PKD/Chitinase_dom"/>
</dbReference>
<dbReference type="Pfam" id="PF19078">
    <property type="entry name" value="Big_12"/>
    <property type="match status" value="1"/>
</dbReference>
<evidence type="ECO:0000313" key="5">
    <source>
        <dbReference type="Proteomes" id="UP000186997"/>
    </source>
</evidence>
<dbReference type="PROSITE" id="PS51208">
    <property type="entry name" value="AUTOTRANSPORTER"/>
    <property type="match status" value="1"/>
</dbReference>
<dbReference type="Pfam" id="PF22352">
    <property type="entry name" value="K319L-like_PKD"/>
    <property type="match status" value="7"/>
</dbReference>
<dbReference type="SUPFAM" id="SSF103515">
    <property type="entry name" value="Autotransporter"/>
    <property type="match status" value="1"/>
</dbReference>
<evidence type="ECO:0000256" key="1">
    <source>
        <dbReference type="SAM" id="MobiDB-lite"/>
    </source>
</evidence>
<dbReference type="SUPFAM" id="SSF49299">
    <property type="entry name" value="PKD domain"/>
    <property type="match status" value="1"/>
</dbReference>
<evidence type="ECO:0000313" key="4">
    <source>
        <dbReference type="EMBL" id="SIT83955.1"/>
    </source>
</evidence>